<proteinExistence type="predicted"/>
<dbReference type="EMBL" id="VSRR010087561">
    <property type="protein sequence ID" value="MPC91381.1"/>
    <property type="molecule type" value="Genomic_DNA"/>
</dbReference>
<dbReference type="Proteomes" id="UP000324222">
    <property type="component" value="Unassembled WGS sequence"/>
</dbReference>
<organism evidence="1 2">
    <name type="scientific">Portunus trituberculatus</name>
    <name type="common">Swimming crab</name>
    <name type="synonym">Neptunus trituberculatus</name>
    <dbReference type="NCBI Taxonomy" id="210409"/>
    <lineage>
        <taxon>Eukaryota</taxon>
        <taxon>Metazoa</taxon>
        <taxon>Ecdysozoa</taxon>
        <taxon>Arthropoda</taxon>
        <taxon>Crustacea</taxon>
        <taxon>Multicrustacea</taxon>
        <taxon>Malacostraca</taxon>
        <taxon>Eumalacostraca</taxon>
        <taxon>Eucarida</taxon>
        <taxon>Decapoda</taxon>
        <taxon>Pleocyemata</taxon>
        <taxon>Brachyura</taxon>
        <taxon>Eubrachyura</taxon>
        <taxon>Portunoidea</taxon>
        <taxon>Portunidae</taxon>
        <taxon>Portuninae</taxon>
        <taxon>Portunus</taxon>
    </lineage>
</organism>
<comment type="caution">
    <text evidence="1">The sequence shown here is derived from an EMBL/GenBank/DDBJ whole genome shotgun (WGS) entry which is preliminary data.</text>
</comment>
<gene>
    <name evidence="1" type="ORF">E2C01_086415</name>
</gene>
<evidence type="ECO:0000313" key="1">
    <source>
        <dbReference type="EMBL" id="MPC91381.1"/>
    </source>
</evidence>
<accession>A0A5B7J0Q6</accession>
<name>A0A5B7J0Q6_PORTR</name>
<reference evidence="1 2" key="1">
    <citation type="submission" date="2019-05" db="EMBL/GenBank/DDBJ databases">
        <title>Another draft genome of Portunus trituberculatus and its Hox gene families provides insights of decapod evolution.</title>
        <authorList>
            <person name="Jeong J.-H."/>
            <person name="Song I."/>
            <person name="Kim S."/>
            <person name="Choi T."/>
            <person name="Kim D."/>
            <person name="Ryu S."/>
            <person name="Kim W."/>
        </authorList>
    </citation>
    <scope>NUCLEOTIDE SEQUENCE [LARGE SCALE GENOMIC DNA]</scope>
    <source>
        <tissue evidence="1">Muscle</tissue>
    </source>
</reference>
<keyword evidence="2" id="KW-1185">Reference proteome</keyword>
<sequence length="84" mass="8949">MGVRKACVRRGVRDVRTAHGRCVGRPLQEGGRPGRSGCVECALDNCLVALRSGIIRRATGGVRFIKDAGKEEERGQSGQGGEVE</sequence>
<evidence type="ECO:0000313" key="2">
    <source>
        <dbReference type="Proteomes" id="UP000324222"/>
    </source>
</evidence>
<dbReference type="AlphaFoldDB" id="A0A5B7J0Q6"/>
<protein>
    <submittedName>
        <fullName evidence="1">Uncharacterized protein</fullName>
    </submittedName>
</protein>